<organism evidence="2 3">
    <name type="scientific">Brachionus plicatilis</name>
    <name type="common">Marine rotifer</name>
    <name type="synonym">Brachionus muelleri</name>
    <dbReference type="NCBI Taxonomy" id="10195"/>
    <lineage>
        <taxon>Eukaryota</taxon>
        <taxon>Metazoa</taxon>
        <taxon>Spiralia</taxon>
        <taxon>Gnathifera</taxon>
        <taxon>Rotifera</taxon>
        <taxon>Eurotatoria</taxon>
        <taxon>Monogononta</taxon>
        <taxon>Pseudotrocha</taxon>
        <taxon>Ploima</taxon>
        <taxon>Brachionidae</taxon>
        <taxon>Brachionus</taxon>
    </lineage>
</organism>
<gene>
    <name evidence="2" type="ORF">BpHYR1_031253</name>
</gene>
<accession>A0A3M7RZQ6</accession>
<proteinExistence type="predicted"/>
<feature type="compositionally biased region" description="Polar residues" evidence="1">
    <location>
        <begin position="1"/>
        <end position="12"/>
    </location>
</feature>
<comment type="caution">
    <text evidence="2">The sequence shown here is derived from an EMBL/GenBank/DDBJ whole genome shotgun (WGS) entry which is preliminary data.</text>
</comment>
<feature type="compositionally biased region" description="Polar residues" evidence="1">
    <location>
        <begin position="22"/>
        <end position="31"/>
    </location>
</feature>
<feature type="compositionally biased region" description="Polar residues" evidence="1">
    <location>
        <begin position="172"/>
        <end position="196"/>
    </location>
</feature>
<evidence type="ECO:0000313" key="2">
    <source>
        <dbReference type="EMBL" id="RNA29053.1"/>
    </source>
</evidence>
<evidence type="ECO:0000256" key="1">
    <source>
        <dbReference type="SAM" id="MobiDB-lite"/>
    </source>
</evidence>
<feature type="compositionally biased region" description="Polar residues" evidence="1">
    <location>
        <begin position="227"/>
        <end position="247"/>
    </location>
</feature>
<reference evidence="2 3" key="1">
    <citation type="journal article" date="2018" name="Sci. Rep.">
        <title>Genomic signatures of local adaptation to the degree of environmental predictability in rotifers.</title>
        <authorList>
            <person name="Franch-Gras L."/>
            <person name="Hahn C."/>
            <person name="Garcia-Roger E.M."/>
            <person name="Carmona M.J."/>
            <person name="Serra M."/>
            <person name="Gomez A."/>
        </authorList>
    </citation>
    <scope>NUCLEOTIDE SEQUENCE [LARGE SCALE GENOMIC DNA]</scope>
    <source>
        <strain evidence="2">HYR1</strain>
    </source>
</reference>
<evidence type="ECO:0000313" key="3">
    <source>
        <dbReference type="Proteomes" id="UP000276133"/>
    </source>
</evidence>
<dbReference type="Proteomes" id="UP000276133">
    <property type="component" value="Unassembled WGS sequence"/>
</dbReference>
<name>A0A3M7RZQ6_BRAPC</name>
<keyword evidence="3" id="KW-1185">Reference proteome</keyword>
<sequence>MVARSSTPSTRNISRESRLPTPRSSGALNTSLTVNVKSAQSKSPSNLVGRNLQLCKPPPAPLTNQTNQTNQTPSARRLIAYGSQRSATTSIVPSQSQIKAALFHNKNQVQKCAQKTKAMPRAATNQSINRAASPATHQIGSALSPRSHSPTQLIAHLSSKISPAGVGRERSSSPVNKLGSQSNLSHGSNSNLQTIAETRIPAHLNSPAMNRKMTSQVKARRSFLPQPAQSTVANRQSSISPSRTRNVSPADWKDGCY</sequence>
<feature type="region of interest" description="Disordered" evidence="1">
    <location>
        <begin position="159"/>
        <end position="257"/>
    </location>
</feature>
<dbReference type="AlphaFoldDB" id="A0A3M7RZQ6"/>
<feature type="region of interest" description="Disordered" evidence="1">
    <location>
        <begin position="1"/>
        <end position="31"/>
    </location>
</feature>
<dbReference type="EMBL" id="REGN01002291">
    <property type="protein sequence ID" value="RNA29053.1"/>
    <property type="molecule type" value="Genomic_DNA"/>
</dbReference>
<protein>
    <submittedName>
        <fullName evidence="2">Uncharacterized protein</fullName>
    </submittedName>
</protein>